<evidence type="ECO:0000256" key="1">
    <source>
        <dbReference type="ARBA" id="ARBA00004123"/>
    </source>
</evidence>
<organism evidence="11 12">
    <name type="scientific">Branchiostoma belcheri</name>
    <name type="common">Amphioxus</name>
    <dbReference type="NCBI Taxonomy" id="7741"/>
    <lineage>
        <taxon>Eukaryota</taxon>
        <taxon>Metazoa</taxon>
        <taxon>Chordata</taxon>
        <taxon>Cephalochordata</taxon>
        <taxon>Leptocardii</taxon>
        <taxon>Amphioxiformes</taxon>
        <taxon>Branchiostomatidae</taxon>
        <taxon>Branchiostoma</taxon>
    </lineage>
</organism>
<reference evidence="12" key="1">
    <citation type="submission" date="2025-08" db="UniProtKB">
        <authorList>
            <consortium name="RefSeq"/>
        </authorList>
    </citation>
    <scope>IDENTIFICATION</scope>
    <source>
        <tissue evidence="12">Gonad</tissue>
    </source>
</reference>
<evidence type="ECO:0000313" key="12">
    <source>
        <dbReference type="RefSeq" id="XP_019646883.1"/>
    </source>
</evidence>
<feature type="domain" description="Stn1 C-terminal" evidence="10">
    <location>
        <begin position="228"/>
        <end position="385"/>
    </location>
</feature>
<evidence type="ECO:0000256" key="3">
    <source>
        <dbReference type="ARBA" id="ARBA00017411"/>
    </source>
</evidence>
<dbReference type="OrthoDB" id="77828at2759"/>
<dbReference type="GO" id="GO:0005634">
    <property type="term" value="C:nucleus"/>
    <property type="evidence" value="ECO:0007669"/>
    <property type="project" value="UniProtKB-SubCell"/>
</dbReference>
<dbReference type="PANTHER" id="PTHR13989">
    <property type="entry name" value="REPLICATION PROTEIN A-RELATED"/>
    <property type="match status" value="1"/>
</dbReference>
<keyword evidence="5" id="KW-0779">Telomere</keyword>
<name>A0A6P5AB85_BRABE</name>
<dbReference type="InterPro" id="IPR036390">
    <property type="entry name" value="WH_DNA-bd_sf"/>
</dbReference>
<evidence type="ECO:0000313" key="11">
    <source>
        <dbReference type="Proteomes" id="UP000515135"/>
    </source>
</evidence>
<dbReference type="GO" id="GO:0003677">
    <property type="term" value="F:DNA binding"/>
    <property type="evidence" value="ECO:0007669"/>
    <property type="project" value="UniProtKB-KW"/>
</dbReference>
<keyword evidence="11" id="KW-1185">Reference proteome</keyword>
<dbReference type="InterPro" id="IPR040260">
    <property type="entry name" value="RFA2-like"/>
</dbReference>
<feature type="non-terminal residue" evidence="12">
    <location>
        <position position="1"/>
    </location>
</feature>
<dbReference type="Gene3D" id="1.10.10.10">
    <property type="entry name" value="Winged helix-like DNA-binding domain superfamily/Winged helix DNA-binding domain"/>
    <property type="match status" value="1"/>
</dbReference>
<dbReference type="GO" id="GO:0000781">
    <property type="term" value="C:chromosome, telomeric region"/>
    <property type="evidence" value="ECO:0007669"/>
    <property type="project" value="UniProtKB-SubCell"/>
</dbReference>
<dbReference type="Gene3D" id="1.10.10.980">
    <property type="entry name" value="CST, Suppressor of Cdc13 homolog, complex subunit STN1, N-terminal domain"/>
    <property type="match status" value="1"/>
</dbReference>
<dbReference type="KEGG" id="bbel:109487346"/>
<evidence type="ECO:0000256" key="4">
    <source>
        <dbReference type="ARBA" id="ARBA00022454"/>
    </source>
</evidence>
<proteinExistence type="predicted"/>
<dbReference type="SUPFAM" id="SSF46785">
    <property type="entry name" value="Winged helix' DNA-binding domain"/>
    <property type="match status" value="1"/>
</dbReference>
<gene>
    <name evidence="12" type="primary">LOC109487346</name>
</gene>
<sequence length="385" mass="43519">SVAEGPATPVSSTSTVHNEKSFSYLPQTYWGLDPLHRAYVKMFVRDVLEMDIYPGHPTLNVYAYRNHPISRVDLLGWVVRVEEREKLFNYAIDDGTGVISCTCWKPRVPVNTEEDIDYATPGTSTEQEAAEQEFTEFLALKTREIKKCVRELRQPVKLRDLLHVRGRIKSYRGRREVGAVYFRCVDDPTCSVEINRTMEQLQLYQDFYDVPFQPPGSQEGEDDTEAGVVKALQDAIADFLSANSAVLNFDIKELATVDSLMSVVQKAQKENNATMNAKEVNSLFTQAVGGLADLGIVYKRSDKDSLYVVIDRDSALESAVLDIVRRESQNPKYSESGCHYLHVLDCLRMKHRFSGVSPKVVGRILDKLESQSDIISTSENHYIAF</sequence>
<evidence type="ECO:0000256" key="6">
    <source>
        <dbReference type="ARBA" id="ARBA00023125"/>
    </source>
</evidence>
<dbReference type="PANTHER" id="PTHR13989:SF33">
    <property type="entry name" value="CST COMPLEX SUBUNIT STN1"/>
    <property type="match status" value="1"/>
</dbReference>
<protein>
    <recommendedName>
        <fullName evidence="3">CST complex subunit STN1</fullName>
    </recommendedName>
    <alternativeName>
        <fullName evidence="9">Oligonucleotide/oligosaccharide-binding fold-containing protein 1</fullName>
    </alternativeName>
    <alternativeName>
        <fullName evidence="8">Suppressor of cdc thirteen homolog</fullName>
    </alternativeName>
</protein>
<comment type="subcellular location">
    <subcellularLocation>
        <location evidence="2">Chromosome</location>
        <location evidence="2">Telomere</location>
    </subcellularLocation>
    <subcellularLocation>
        <location evidence="1">Nucleus</location>
    </subcellularLocation>
</comment>
<dbReference type="Proteomes" id="UP000515135">
    <property type="component" value="Unplaced"/>
</dbReference>
<dbReference type="SUPFAM" id="SSF50249">
    <property type="entry name" value="Nucleic acid-binding proteins"/>
    <property type="match status" value="1"/>
</dbReference>
<dbReference type="AlphaFoldDB" id="A0A6P5AB85"/>
<dbReference type="RefSeq" id="XP_019646883.1">
    <property type="nucleotide sequence ID" value="XM_019791324.1"/>
</dbReference>
<evidence type="ECO:0000256" key="9">
    <source>
        <dbReference type="ARBA" id="ARBA00030852"/>
    </source>
</evidence>
<keyword evidence="7" id="KW-0539">Nucleus</keyword>
<evidence type="ECO:0000256" key="5">
    <source>
        <dbReference type="ARBA" id="ARBA00022895"/>
    </source>
</evidence>
<evidence type="ECO:0000256" key="8">
    <source>
        <dbReference type="ARBA" id="ARBA00030039"/>
    </source>
</evidence>
<evidence type="ECO:0000256" key="7">
    <source>
        <dbReference type="ARBA" id="ARBA00023242"/>
    </source>
</evidence>
<keyword evidence="4" id="KW-0158">Chromosome</keyword>
<dbReference type="FunFam" id="1.10.10.10:FF:000275">
    <property type="entry name" value="CST complex subunit STN1"/>
    <property type="match status" value="1"/>
</dbReference>
<dbReference type="Pfam" id="PF09170">
    <property type="entry name" value="STN1_2"/>
    <property type="match status" value="1"/>
</dbReference>
<dbReference type="InterPro" id="IPR012340">
    <property type="entry name" value="NA-bd_OB-fold"/>
</dbReference>
<dbReference type="Gene3D" id="2.40.50.140">
    <property type="entry name" value="Nucleic acid-binding proteins"/>
    <property type="match status" value="1"/>
</dbReference>
<evidence type="ECO:0000256" key="2">
    <source>
        <dbReference type="ARBA" id="ARBA00004574"/>
    </source>
</evidence>
<accession>A0A6P5AB85</accession>
<dbReference type="InterPro" id="IPR015253">
    <property type="entry name" value="CST_STN1_C"/>
</dbReference>
<dbReference type="InterPro" id="IPR036388">
    <property type="entry name" value="WH-like_DNA-bd_sf"/>
</dbReference>
<dbReference type="GeneID" id="109487346"/>
<keyword evidence="6" id="KW-0238">DNA-binding</keyword>
<dbReference type="InterPro" id="IPR042082">
    <property type="entry name" value="CST_Stn1_wHTH1_sf"/>
</dbReference>
<evidence type="ECO:0000259" key="10">
    <source>
        <dbReference type="Pfam" id="PF09170"/>
    </source>
</evidence>